<name>A0A8T4HBX3_9SPHI</name>
<feature type="transmembrane region" description="Helical" evidence="1">
    <location>
        <begin position="208"/>
        <end position="235"/>
    </location>
</feature>
<feature type="transmembrane region" description="Helical" evidence="1">
    <location>
        <begin position="127"/>
        <end position="144"/>
    </location>
</feature>
<keyword evidence="1" id="KW-1133">Transmembrane helix</keyword>
<feature type="transmembrane region" description="Helical" evidence="1">
    <location>
        <begin position="292"/>
        <end position="313"/>
    </location>
</feature>
<feature type="transmembrane region" description="Helical" evidence="1">
    <location>
        <begin position="45"/>
        <end position="66"/>
    </location>
</feature>
<dbReference type="AlphaFoldDB" id="A0A8T4HBX3"/>
<keyword evidence="1" id="KW-0472">Membrane</keyword>
<feature type="transmembrane region" description="Helical" evidence="1">
    <location>
        <begin position="102"/>
        <end position="121"/>
    </location>
</feature>
<feature type="transmembrane region" description="Helical" evidence="1">
    <location>
        <begin position="268"/>
        <end position="286"/>
    </location>
</feature>
<dbReference type="Proteomes" id="UP000679691">
    <property type="component" value="Unassembled WGS sequence"/>
</dbReference>
<dbReference type="Pfam" id="PF09925">
    <property type="entry name" value="DUF2157"/>
    <property type="match status" value="1"/>
</dbReference>
<keyword evidence="1" id="KW-0812">Transmembrane</keyword>
<evidence type="ECO:0000313" key="3">
    <source>
        <dbReference type="EMBL" id="MBP3944284.1"/>
    </source>
</evidence>
<feature type="domain" description="DUF2157" evidence="2">
    <location>
        <begin position="19"/>
        <end position="151"/>
    </location>
</feature>
<accession>A0A8T4HBX3</accession>
<feature type="transmembrane region" description="Helical" evidence="1">
    <location>
        <begin position="241"/>
        <end position="261"/>
    </location>
</feature>
<organism evidence="3 4">
    <name type="scientific">Rhinopithecimicrobium faecis</name>
    <dbReference type="NCBI Taxonomy" id="2820698"/>
    <lineage>
        <taxon>Bacteria</taxon>
        <taxon>Pseudomonadati</taxon>
        <taxon>Bacteroidota</taxon>
        <taxon>Sphingobacteriia</taxon>
        <taxon>Sphingobacteriales</taxon>
        <taxon>Sphingobacteriaceae</taxon>
        <taxon>Rhinopithecimicrobium</taxon>
    </lineage>
</organism>
<dbReference type="RefSeq" id="WP_353547791.1">
    <property type="nucleotide sequence ID" value="NZ_JAGKSB010000015.1"/>
</dbReference>
<evidence type="ECO:0000259" key="2">
    <source>
        <dbReference type="Pfam" id="PF09925"/>
    </source>
</evidence>
<protein>
    <submittedName>
        <fullName evidence="3">DUF2157 domain-containing protein</fullName>
    </submittedName>
</protein>
<sequence>MKKINSDDIHIVSRHSNLNADTAEQLFQTQVYRNKEDWKMFCKRALLTLGVSLTLAGIIFFFAYNWAELHKFVKLGLIEALIIGTTLCSFSKKINPLSRQFVLTAAAVLVGIFFAVYGQIYQTGANAYDFFLAWTLFITLWVILANFPPLWLIYILLINLTFYFYAEQVAVDWSSEVIINSLFIINTIFLICSLLANKILENSQQVAVIFPNWFTTVLLLSAVSFSTIAAEYIIFSNESNYPIVTLTLIAILYASGLYYGFKKRNSSYLTLIPLSIIILINSFFIREMDDEIGLLITSAFSIFAVIIVVKSLLGIQKTWKNEE</sequence>
<proteinExistence type="predicted"/>
<gene>
    <name evidence="3" type="ORF">J5U18_12095</name>
</gene>
<comment type="caution">
    <text evidence="3">The sequence shown here is derived from an EMBL/GenBank/DDBJ whole genome shotgun (WGS) entry which is preliminary data.</text>
</comment>
<reference evidence="3" key="1">
    <citation type="submission" date="2021-03" db="EMBL/GenBank/DDBJ databases">
        <authorList>
            <person name="Lu T."/>
            <person name="Wang Q."/>
            <person name="Han X."/>
        </authorList>
    </citation>
    <scope>NUCLEOTIDE SEQUENCE</scope>
    <source>
        <strain evidence="3">WQ 2009</strain>
    </source>
</reference>
<dbReference type="EMBL" id="JAGKSB010000015">
    <property type="protein sequence ID" value="MBP3944284.1"/>
    <property type="molecule type" value="Genomic_DNA"/>
</dbReference>
<evidence type="ECO:0000313" key="4">
    <source>
        <dbReference type="Proteomes" id="UP000679691"/>
    </source>
</evidence>
<evidence type="ECO:0000256" key="1">
    <source>
        <dbReference type="SAM" id="Phobius"/>
    </source>
</evidence>
<keyword evidence="4" id="KW-1185">Reference proteome</keyword>
<feature type="transmembrane region" description="Helical" evidence="1">
    <location>
        <begin position="177"/>
        <end position="196"/>
    </location>
</feature>
<dbReference type="InterPro" id="IPR018677">
    <property type="entry name" value="DUF2157"/>
</dbReference>